<evidence type="ECO:0000259" key="6">
    <source>
        <dbReference type="PROSITE" id="PS50850"/>
    </source>
</evidence>
<feature type="transmembrane region" description="Helical" evidence="5">
    <location>
        <begin position="244"/>
        <end position="265"/>
    </location>
</feature>
<comment type="similarity">
    <text evidence="1">Belongs to the sodium:galactoside symporter (TC 2.A.2) family.</text>
</comment>
<dbReference type="EMBL" id="SMYL01000006">
    <property type="protein sequence ID" value="TDK65315.1"/>
    <property type="molecule type" value="Genomic_DNA"/>
</dbReference>
<feature type="transmembrane region" description="Helical" evidence="5">
    <location>
        <begin position="271"/>
        <end position="293"/>
    </location>
</feature>
<dbReference type="InterPro" id="IPR039672">
    <property type="entry name" value="MFS_2"/>
</dbReference>
<reference evidence="7 8" key="1">
    <citation type="submission" date="2019-03" db="EMBL/GenBank/DDBJ databases">
        <title>Sapientia aquatica gen. nov., sp. nov., isolated from a crater lake.</title>
        <authorList>
            <person name="Felfoldi T."/>
            <person name="Szabo A."/>
            <person name="Toth E."/>
            <person name="Schumann P."/>
            <person name="Keki Z."/>
            <person name="Marialigeti K."/>
            <person name="Mathe I."/>
        </authorList>
    </citation>
    <scope>NUCLEOTIDE SEQUENCE [LARGE SCALE GENOMIC DNA]</scope>
    <source>
        <strain evidence="7 8">SA-152</strain>
    </source>
</reference>
<feature type="transmembrane region" description="Helical" evidence="5">
    <location>
        <begin position="305"/>
        <end position="325"/>
    </location>
</feature>
<organism evidence="7 8">
    <name type="scientific">Sapientia aquatica</name>
    <dbReference type="NCBI Taxonomy" id="1549640"/>
    <lineage>
        <taxon>Bacteria</taxon>
        <taxon>Pseudomonadati</taxon>
        <taxon>Pseudomonadota</taxon>
        <taxon>Betaproteobacteria</taxon>
        <taxon>Burkholderiales</taxon>
        <taxon>Oxalobacteraceae</taxon>
        <taxon>Sapientia</taxon>
    </lineage>
</organism>
<proteinExistence type="inferred from homology"/>
<keyword evidence="4 5" id="KW-0472">Membrane</keyword>
<gene>
    <name evidence="7" type="ORF">E2I14_12890</name>
</gene>
<dbReference type="OrthoDB" id="181905at2"/>
<sequence>MTKVAKASNSTRAMIAYGLLGLPLAMSALPVYVQVPTYYTTQLGLALSSAGWILFLARFIDALQDPLLGRMIDKQHRKNGQLVMWFCVAGFMLAAAFFGLWLPPVSVEYLGLWLAAMLVFAYVAHSMLNIAYLSWGARLADEQKDENSAAPVSSRLNAAAWREAAGLIGVILASVIPSIIIAGDVHQVPSLMGWYSAVFAVLLALSIALLLRAAPIWQRSTGIVLDRRTEWNNMRANQAFKALLPPYFLNAISVSVPATLVLFFINDRLQASSYSAAFLASYFVAAAIGLPCWVKLAHRIGVITAWRWGMLLAVLAFVSAAMLGAGAIMPFFVVCIASGFALGADLALPPVLLSTVIDADAAPAAYYGIWTLLAKFALAVSGLTLPLLAYVDYHPGQPANAYLALAYAGIPCVAKLFALFLLLRLSRLLKEANHA</sequence>
<keyword evidence="3 5" id="KW-1133">Transmembrane helix</keyword>
<protein>
    <submittedName>
        <fullName evidence="7">Sodium:galactoside symporter</fullName>
    </submittedName>
</protein>
<evidence type="ECO:0000256" key="5">
    <source>
        <dbReference type="SAM" id="Phobius"/>
    </source>
</evidence>
<dbReference type="Gene3D" id="1.20.1250.20">
    <property type="entry name" value="MFS general substrate transporter like domains"/>
    <property type="match status" value="2"/>
</dbReference>
<dbReference type="GO" id="GO:0005886">
    <property type="term" value="C:plasma membrane"/>
    <property type="evidence" value="ECO:0007669"/>
    <property type="project" value="TreeGrafter"/>
</dbReference>
<dbReference type="Pfam" id="PF13347">
    <property type="entry name" value="MFS_2"/>
    <property type="match status" value="1"/>
</dbReference>
<dbReference type="PROSITE" id="PS50850">
    <property type="entry name" value="MFS"/>
    <property type="match status" value="1"/>
</dbReference>
<feature type="transmembrane region" description="Helical" evidence="5">
    <location>
        <begin position="12"/>
        <end position="33"/>
    </location>
</feature>
<feature type="transmembrane region" description="Helical" evidence="5">
    <location>
        <begin position="82"/>
        <end position="103"/>
    </location>
</feature>
<dbReference type="SUPFAM" id="SSF103473">
    <property type="entry name" value="MFS general substrate transporter"/>
    <property type="match status" value="1"/>
</dbReference>
<dbReference type="Proteomes" id="UP000294829">
    <property type="component" value="Unassembled WGS sequence"/>
</dbReference>
<dbReference type="InterPro" id="IPR020846">
    <property type="entry name" value="MFS_dom"/>
</dbReference>
<evidence type="ECO:0000313" key="7">
    <source>
        <dbReference type="EMBL" id="TDK65315.1"/>
    </source>
</evidence>
<dbReference type="PANTHER" id="PTHR11328:SF24">
    <property type="entry name" value="MAJOR FACILITATOR SUPERFAMILY (MFS) PROFILE DOMAIN-CONTAINING PROTEIN"/>
    <property type="match status" value="1"/>
</dbReference>
<evidence type="ECO:0000256" key="1">
    <source>
        <dbReference type="ARBA" id="ARBA00009617"/>
    </source>
</evidence>
<feature type="transmembrane region" description="Helical" evidence="5">
    <location>
        <begin position="164"/>
        <end position="182"/>
    </location>
</feature>
<dbReference type="PANTHER" id="PTHR11328">
    <property type="entry name" value="MAJOR FACILITATOR SUPERFAMILY DOMAIN-CONTAINING PROTEIN"/>
    <property type="match status" value="1"/>
</dbReference>
<dbReference type="InterPro" id="IPR036259">
    <property type="entry name" value="MFS_trans_sf"/>
</dbReference>
<evidence type="ECO:0000256" key="4">
    <source>
        <dbReference type="ARBA" id="ARBA00023136"/>
    </source>
</evidence>
<keyword evidence="2 5" id="KW-0812">Transmembrane</keyword>
<name>A0A4V3AUM6_9BURK</name>
<feature type="transmembrane region" description="Helical" evidence="5">
    <location>
        <begin position="331"/>
        <end position="353"/>
    </location>
</feature>
<feature type="transmembrane region" description="Helical" evidence="5">
    <location>
        <begin position="39"/>
        <end position="61"/>
    </location>
</feature>
<feature type="domain" description="Major facilitator superfamily (MFS) profile" evidence="6">
    <location>
        <begin position="239"/>
        <end position="435"/>
    </location>
</feature>
<dbReference type="GO" id="GO:0008643">
    <property type="term" value="P:carbohydrate transport"/>
    <property type="evidence" value="ECO:0007669"/>
    <property type="project" value="InterPro"/>
</dbReference>
<comment type="caution">
    <text evidence="7">The sequence shown here is derived from an EMBL/GenBank/DDBJ whole genome shotgun (WGS) entry which is preliminary data.</text>
</comment>
<feature type="transmembrane region" description="Helical" evidence="5">
    <location>
        <begin position="109"/>
        <end position="135"/>
    </location>
</feature>
<dbReference type="RefSeq" id="WP_133329155.1">
    <property type="nucleotide sequence ID" value="NZ_SMYL01000006.1"/>
</dbReference>
<evidence type="ECO:0000313" key="8">
    <source>
        <dbReference type="Proteomes" id="UP000294829"/>
    </source>
</evidence>
<evidence type="ECO:0000256" key="3">
    <source>
        <dbReference type="ARBA" id="ARBA00022989"/>
    </source>
</evidence>
<keyword evidence="8" id="KW-1185">Reference proteome</keyword>
<feature type="transmembrane region" description="Helical" evidence="5">
    <location>
        <begin position="194"/>
        <end position="211"/>
    </location>
</feature>
<dbReference type="AlphaFoldDB" id="A0A4V3AUM6"/>
<accession>A0A4V3AUM6</accession>
<feature type="transmembrane region" description="Helical" evidence="5">
    <location>
        <begin position="365"/>
        <end position="389"/>
    </location>
</feature>
<evidence type="ECO:0000256" key="2">
    <source>
        <dbReference type="ARBA" id="ARBA00022692"/>
    </source>
</evidence>
<dbReference type="GO" id="GO:0015293">
    <property type="term" value="F:symporter activity"/>
    <property type="evidence" value="ECO:0007669"/>
    <property type="project" value="InterPro"/>
</dbReference>
<feature type="transmembrane region" description="Helical" evidence="5">
    <location>
        <begin position="401"/>
        <end position="423"/>
    </location>
</feature>